<dbReference type="EMBL" id="JBGMEK010000075">
    <property type="protein sequence ID" value="MFA0813178.1"/>
    <property type="molecule type" value="Genomic_DNA"/>
</dbReference>
<gene>
    <name evidence="2" type="ORF">ACCI49_19950</name>
</gene>
<organism evidence="2 3">
    <name type="scientific">Microbulbifer epialgicus</name>
    <dbReference type="NCBI Taxonomy" id="393907"/>
    <lineage>
        <taxon>Bacteria</taxon>
        <taxon>Pseudomonadati</taxon>
        <taxon>Pseudomonadota</taxon>
        <taxon>Gammaproteobacteria</taxon>
        <taxon>Cellvibrionales</taxon>
        <taxon>Microbulbiferaceae</taxon>
        <taxon>Microbulbifer</taxon>
    </lineage>
</organism>
<sequence>MRRTRKKPVDLYGEIDSNLLSCRITSFLMGPLALITLASTLLAGMGFDTLILALAALIFSQAIRGIVKLRRLKKKLQEDPQSVRHTDILAAPSFKGLYWFIR</sequence>
<evidence type="ECO:0000256" key="1">
    <source>
        <dbReference type="SAM" id="Phobius"/>
    </source>
</evidence>
<evidence type="ECO:0000313" key="3">
    <source>
        <dbReference type="Proteomes" id="UP001569428"/>
    </source>
</evidence>
<protein>
    <submittedName>
        <fullName evidence="2">Uncharacterized protein</fullName>
    </submittedName>
</protein>
<feature type="transmembrane region" description="Helical" evidence="1">
    <location>
        <begin position="20"/>
        <end position="43"/>
    </location>
</feature>
<name>A0ABV4P5I7_9GAMM</name>
<evidence type="ECO:0000313" key="2">
    <source>
        <dbReference type="EMBL" id="MFA0813178.1"/>
    </source>
</evidence>
<keyword evidence="1" id="KW-0812">Transmembrane</keyword>
<feature type="transmembrane region" description="Helical" evidence="1">
    <location>
        <begin position="49"/>
        <end position="67"/>
    </location>
</feature>
<dbReference type="Proteomes" id="UP001569428">
    <property type="component" value="Unassembled WGS sequence"/>
</dbReference>
<comment type="caution">
    <text evidence="2">The sequence shown here is derived from an EMBL/GenBank/DDBJ whole genome shotgun (WGS) entry which is preliminary data.</text>
</comment>
<keyword evidence="3" id="KW-1185">Reference proteome</keyword>
<proteinExistence type="predicted"/>
<keyword evidence="1" id="KW-0472">Membrane</keyword>
<keyword evidence="1" id="KW-1133">Transmembrane helix</keyword>
<reference evidence="2 3" key="1">
    <citation type="submission" date="2024-08" db="EMBL/GenBank/DDBJ databases">
        <authorList>
            <person name="Ishaq N."/>
        </authorList>
    </citation>
    <scope>NUCLEOTIDE SEQUENCE [LARGE SCALE GENOMIC DNA]</scope>
    <source>
        <strain evidence="2 3">DSM 18651</strain>
    </source>
</reference>
<accession>A0ABV4P5I7</accession>